<dbReference type="OrthoDB" id="429932at2759"/>
<gene>
    <name evidence="5" type="ORF">CEUTPL_LOCUS6942</name>
</gene>
<dbReference type="Proteomes" id="UP001152799">
    <property type="component" value="Chromosome 3"/>
</dbReference>
<dbReference type="SMART" id="SM01340">
    <property type="entry name" value="DNA_mis_repair"/>
    <property type="match status" value="1"/>
</dbReference>
<dbReference type="InterPro" id="IPR042120">
    <property type="entry name" value="MutL_C_dimsub"/>
</dbReference>
<feature type="region of interest" description="Disordered" evidence="3">
    <location>
        <begin position="1168"/>
        <end position="1188"/>
    </location>
</feature>
<dbReference type="InterPro" id="IPR014790">
    <property type="entry name" value="MutL_C"/>
</dbReference>
<dbReference type="PANTHER" id="PTHR10073:SF47">
    <property type="entry name" value="DNA MISMATCH REPAIR PROTEIN MLH3"/>
    <property type="match status" value="1"/>
</dbReference>
<dbReference type="GO" id="GO:0032300">
    <property type="term" value="C:mismatch repair complex"/>
    <property type="evidence" value="ECO:0007669"/>
    <property type="project" value="InterPro"/>
</dbReference>
<dbReference type="PANTHER" id="PTHR10073">
    <property type="entry name" value="DNA MISMATCH REPAIR PROTEIN MLH, PMS, MUTL"/>
    <property type="match status" value="1"/>
</dbReference>
<keyword evidence="6" id="KW-1185">Reference proteome</keyword>
<dbReference type="InterPro" id="IPR038973">
    <property type="entry name" value="MutL/Mlh/Pms-like"/>
</dbReference>
<organism evidence="5 6">
    <name type="scientific">Ceutorhynchus assimilis</name>
    <name type="common">cabbage seed weevil</name>
    <dbReference type="NCBI Taxonomy" id="467358"/>
    <lineage>
        <taxon>Eukaryota</taxon>
        <taxon>Metazoa</taxon>
        <taxon>Ecdysozoa</taxon>
        <taxon>Arthropoda</taxon>
        <taxon>Hexapoda</taxon>
        <taxon>Insecta</taxon>
        <taxon>Pterygota</taxon>
        <taxon>Neoptera</taxon>
        <taxon>Endopterygota</taxon>
        <taxon>Coleoptera</taxon>
        <taxon>Polyphaga</taxon>
        <taxon>Cucujiformia</taxon>
        <taxon>Curculionidae</taxon>
        <taxon>Ceutorhynchinae</taxon>
        <taxon>Ceutorhynchus</taxon>
    </lineage>
</organism>
<feature type="domain" description="Ig-like" evidence="4">
    <location>
        <begin position="26"/>
        <end position="131"/>
    </location>
</feature>
<name>A0A9N9MK24_9CUCU</name>
<dbReference type="InterPro" id="IPR013783">
    <property type="entry name" value="Ig-like_fold"/>
</dbReference>
<dbReference type="Gene3D" id="3.30.1370.100">
    <property type="entry name" value="MutL, C-terminal domain, regulatory subdomain"/>
    <property type="match status" value="1"/>
</dbReference>
<dbReference type="GO" id="GO:0016887">
    <property type="term" value="F:ATP hydrolysis activity"/>
    <property type="evidence" value="ECO:0007669"/>
    <property type="project" value="InterPro"/>
</dbReference>
<comment type="similarity">
    <text evidence="1">Belongs to the DNA mismatch repair MutL/HexB family.</text>
</comment>
<evidence type="ECO:0000259" key="4">
    <source>
        <dbReference type="PROSITE" id="PS50835"/>
    </source>
</evidence>
<dbReference type="Gene3D" id="3.30.230.10">
    <property type="match status" value="1"/>
</dbReference>
<dbReference type="InterPro" id="IPR036890">
    <property type="entry name" value="HATPase_C_sf"/>
</dbReference>
<evidence type="ECO:0000256" key="2">
    <source>
        <dbReference type="ARBA" id="ARBA00022763"/>
    </source>
</evidence>
<dbReference type="Gene3D" id="2.60.40.10">
    <property type="entry name" value="Immunoglobulins"/>
    <property type="match status" value="1"/>
</dbReference>
<feature type="region of interest" description="Disordered" evidence="3">
    <location>
        <begin position="522"/>
        <end position="566"/>
    </location>
</feature>
<dbReference type="InterPro" id="IPR007110">
    <property type="entry name" value="Ig-like_dom"/>
</dbReference>
<dbReference type="Gene3D" id="3.30.1540.20">
    <property type="entry name" value="MutL, C-terminal domain, dimerisation subdomain"/>
    <property type="match status" value="1"/>
</dbReference>
<dbReference type="InterPro" id="IPR020568">
    <property type="entry name" value="Ribosomal_Su5_D2-typ_SF"/>
</dbReference>
<reference evidence="5" key="1">
    <citation type="submission" date="2022-01" db="EMBL/GenBank/DDBJ databases">
        <authorList>
            <person name="King R."/>
        </authorList>
    </citation>
    <scope>NUCLEOTIDE SEQUENCE</scope>
</reference>
<proteinExistence type="inferred from homology"/>
<evidence type="ECO:0000256" key="3">
    <source>
        <dbReference type="SAM" id="MobiDB-lite"/>
    </source>
</evidence>
<feature type="compositionally biased region" description="Basic and acidic residues" evidence="3">
    <location>
        <begin position="522"/>
        <end position="547"/>
    </location>
</feature>
<dbReference type="PROSITE" id="PS50835">
    <property type="entry name" value="IG_LIKE"/>
    <property type="match status" value="1"/>
</dbReference>
<protein>
    <recommendedName>
        <fullName evidence="4">Ig-like domain-containing protein</fullName>
    </recommendedName>
</protein>
<dbReference type="GO" id="GO:0030983">
    <property type="term" value="F:mismatched DNA binding"/>
    <property type="evidence" value="ECO:0007669"/>
    <property type="project" value="InterPro"/>
</dbReference>
<dbReference type="InterPro" id="IPR013507">
    <property type="entry name" value="DNA_mismatch_S5_2-like"/>
</dbReference>
<dbReference type="EMBL" id="OU892279">
    <property type="protein sequence ID" value="CAG9766357.1"/>
    <property type="molecule type" value="Genomic_DNA"/>
</dbReference>
<evidence type="ECO:0000313" key="5">
    <source>
        <dbReference type="EMBL" id="CAG9766357.1"/>
    </source>
</evidence>
<dbReference type="Pfam" id="PF08676">
    <property type="entry name" value="MutL_C"/>
    <property type="match status" value="1"/>
</dbReference>
<dbReference type="SMART" id="SM00853">
    <property type="entry name" value="MutL_C"/>
    <property type="match status" value="1"/>
</dbReference>
<dbReference type="InterPro" id="IPR037198">
    <property type="entry name" value="MutL_C_sf"/>
</dbReference>
<dbReference type="SUPFAM" id="SSF54211">
    <property type="entry name" value="Ribosomal protein S5 domain 2-like"/>
    <property type="match status" value="1"/>
</dbReference>
<dbReference type="InterPro" id="IPR014721">
    <property type="entry name" value="Ribsml_uS5_D2-typ_fold_subgr"/>
</dbReference>
<dbReference type="SUPFAM" id="SSF118116">
    <property type="entry name" value="DNA mismatch repair protein MutL"/>
    <property type="match status" value="1"/>
</dbReference>
<dbReference type="GO" id="GO:0140664">
    <property type="term" value="F:ATP-dependent DNA damage sensor activity"/>
    <property type="evidence" value="ECO:0007669"/>
    <property type="project" value="InterPro"/>
</dbReference>
<evidence type="ECO:0000256" key="1">
    <source>
        <dbReference type="ARBA" id="ARBA00006082"/>
    </source>
</evidence>
<sequence>METPSIFTKDSEVKDLTIIDPQEDDPKITFRKETYYIGEMLEANCTTSPAKPPPHITWLINDEKVRDSLTKSFSNGLIHGHGYFETRAPSIKQLSIEVSQLHAGDDGRLRLTCMATIPGYVNNESDYADIRNATVETLKRKRFGMKEQTTLKTYSKDETLVANSLDAKSTSIAIRINLLTFKIQVADNGEGITEENMHFLGLRHTTNKCRKYKDLEHLKTYGYRGEALASIVEMCEKMTVTSRCEESNDTYFKELSKALKGKVSLGKHRSSIGTTVTVLGWFSTVPVRRQRIIEEIELEEVKKNLEALIIINPQASFSLRNDVTGLLILSIPKTSDIVDTFRHLHPELSDAFTLLKVSKSKVTVRLLIQKELFSTKKFQYIYVNKRPVKCSKIKQHIYKTSSNNPKNKQSLLFGNKKHPVYVMNIKCPQKCLDLTSKELEMTCWDLVLTCIDKLIKRFFGFEEKDKPIVKANKEVKVNCGLSRIFGVVEATAYKRKSDEIVMEDTGKRMCLDMFKPIEDKEVADKTKSSATDELKSIGESPPKENLKSTKSATVSEEKFDQKSTYSKLNDDENLGKKLILDMFLKSTQVYPSEEDINASGETIQEANMLFENQIEDPIKGTNTTMSVSINVKKKRLKRKANGVQTRRKPSKRILKNPSVNNVDVTSKAVQTSLGLLFQSRQEMHELTDTFREFSLDNNDDYTVAIHQNNKEGEYMFLKKRVDDNSWVAPLKVVRGEYENYFNFKKPMMNEGNYLQGMQEEDNYERYKKPFKPPIMEGNYLPFQDKQFEITEGNCERFKKPQPRPDHLINSETEEGSCLPFRGRQEQDDNEQFVHPLRTKPILNGRAEEGDYFSYRGILLHQEKENYEKFTKASEHPIRCKPIINSRVGEGSYLPFHGMHFQHDEDNRFRKPFEPPLIRNSRTEEGSFLPFHGMQPQREDNNEKCNKPFELPLRPKPIIFNSMAKEGSYCPFQGMELQQQKDIYGKFKNPSDPSIRYEPIVNSRTEELSSLPFHGMQFQQEQDNNKFKKPFQPPLRSKPILNSRTGEGSHLPFHDMQQQQEDDKHEKFKAPPIFNSRTNEGNCHFRGMQLEQEEENYDTFKRPSEPPIRYKPIINDRADGMQFQDEEDNNEKFRKRFEPPLMSKPIHNNRVEERSHLPYHGMQFQHEDDNNKFKKPFEPPWRSSNGRTEEGRYLPVQSMQFQQEEIDYENVEKPSEHPRISKPVVNEDNYNCFPFQGMQFQREDNHKEFEKPYDLPQISAPMVNWMIQQKENIYKKIKKPKGNEGNHWGIPKMLRFELQENNNYEKLEERFNEGNHLALQRMQQFARKESEYKHFKNPLKPSLRINPMVNNGDCVPSRGMTLAPEARGITNFEKPPEPPLISKQMALKDNYFQYAHKEDNNDKLKHFSETPLISKPMINKLPFQKMQQFQSVSETFQNPMEPSSRSNPLDRVNDDNYLAFPGMQEDVRFKKTTEPSLWVKPAVKKTRDNNYRPILGMHQFEQENVYENLKKPVEPLQRQRAVEQENITDNFRKPLEPAPRVNRNYLPHTAKYQFEQDKTNYEKFPDPAEALQKSKQIKIGRVKEGYYFPPKNMQFDQRKNTYEHFQNPQESPPMNRLQESDYLHFREMQQQNYIQHFKKSLKPLPINNFVQGIHLPFSCLQQDAPMANEYNCLPFQGMQFQQEENDYEKFKKHPEHPLVSKPRVNSWEKESDYLPFQGMRFEHDYEKFKKPSRPPLVSEPVSNRVNENNYLSFRGIKKLSIPRTNHISGPSPYFSKKNKGFKDSKSNNNCIKSPTNSTISNYFKENPQGNCYLTNNVQPETPENYQNIQVPYSNCPQRQCIAPQGKETVNPNSYYYPKENDNQIFEALPEIVPDDALEEPPWLTPNVSNDDFYMERSPEAKDHNETYNYSPNIFRTEAQPAQKEDFYEKSGSKKFDFNIFSNNEIQTQKELGSFCDLQDFGFTGSKNQASSNLEISIPNKDGQREIIRKDLCDLRGNNFELGSLESDLVVEETEKSLEKSRVIVNSQNEWLRHVNDNGEKFFYNKRTGMVSVQTPKLSQTKFDFDERLDFVPKGLSPALKGHKKVEKLLSQKAKNKLHDLILEGYEDELMVIKWQKFIGNSPKTFFENIYKEKTKQFDANIPSVHENALKIPKDFVNFDNKMFKSLRVLGQLDKKFIVVYETTKDLLILFDQHAVHERIRVERLTKEYKGIKTPYKGQLTIFLQYNDLSLLKNNVEYLESLGLGVNFMTNGLHVTDIPLCMQKDETNFEDLNKILNFLIKDTVEVLKVSRGSAGTMMPKILQNIISLRACRGAIKFGNSLTEVKCRSLLKELSKCMLPFQCAHGRPTLSPIVSLDKIDVRIQVRHPNLKKLLRN</sequence>
<dbReference type="InterPro" id="IPR042121">
    <property type="entry name" value="MutL_C_regsub"/>
</dbReference>
<dbReference type="Pfam" id="PF13589">
    <property type="entry name" value="HATPase_c_3"/>
    <property type="match status" value="1"/>
</dbReference>
<accession>A0A9N9MK24</accession>
<evidence type="ECO:0000313" key="6">
    <source>
        <dbReference type="Proteomes" id="UP001152799"/>
    </source>
</evidence>
<dbReference type="Gene3D" id="3.30.565.10">
    <property type="entry name" value="Histidine kinase-like ATPase, C-terminal domain"/>
    <property type="match status" value="1"/>
</dbReference>
<dbReference type="SUPFAM" id="SSF55874">
    <property type="entry name" value="ATPase domain of HSP90 chaperone/DNA topoisomerase II/histidine kinase"/>
    <property type="match status" value="1"/>
</dbReference>
<dbReference type="GO" id="GO:0006298">
    <property type="term" value="P:mismatch repair"/>
    <property type="evidence" value="ECO:0007669"/>
    <property type="project" value="InterPro"/>
</dbReference>
<keyword evidence="2" id="KW-0227">DNA damage</keyword>
<dbReference type="GO" id="GO:0005524">
    <property type="term" value="F:ATP binding"/>
    <property type="evidence" value="ECO:0007669"/>
    <property type="project" value="InterPro"/>
</dbReference>